<dbReference type="AlphaFoldDB" id="A0A955LKM7"/>
<dbReference type="Proteomes" id="UP000751518">
    <property type="component" value="Unassembled WGS sequence"/>
</dbReference>
<sequence>MAKKISEGVVHDLPADLKKALSSDKEALILWEGLTPLARNEWICWTISVKQQKTRDEHVARVVSELKEGMRRPCCWIGCIHRTDKEISPSIKGILSKRNKGKGKSQD</sequence>
<reference evidence="1" key="1">
    <citation type="submission" date="2020-04" db="EMBL/GenBank/DDBJ databases">
        <authorList>
            <person name="Zhang T."/>
        </authorList>
    </citation>
    <scope>NUCLEOTIDE SEQUENCE</scope>
    <source>
        <strain evidence="1">HKST-UBA03</strain>
    </source>
</reference>
<name>A0A955LKM7_UNCKA</name>
<proteinExistence type="predicted"/>
<dbReference type="EMBL" id="JAGQKZ010000027">
    <property type="protein sequence ID" value="MCA9392213.1"/>
    <property type="molecule type" value="Genomic_DNA"/>
</dbReference>
<evidence type="ECO:0000313" key="1">
    <source>
        <dbReference type="EMBL" id="MCA9392213.1"/>
    </source>
</evidence>
<reference evidence="1" key="2">
    <citation type="journal article" date="2021" name="Microbiome">
        <title>Successional dynamics and alternative stable states in a saline activated sludge microbial community over 9 years.</title>
        <authorList>
            <person name="Wang Y."/>
            <person name="Ye J."/>
            <person name="Ju F."/>
            <person name="Liu L."/>
            <person name="Boyd J.A."/>
            <person name="Deng Y."/>
            <person name="Parks D.H."/>
            <person name="Jiang X."/>
            <person name="Yin X."/>
            <person name="Woodcroft B.J."/>
            <person name="Tyson G.W."/>
            <person name="Hugenholtz P."/>
            <person name="Polz M.F."/>
            <person name="Zhang T."/>
        </authorList>
    </citation>
    <scope>NUCLEOTIDE SEQUENCE</scope>
    <source>
        <strain evidence="1">HKST-UBA03</strain>
    </source>
</reference>
<comment type="caution">
    <text evidence="1">The sequence shown here is derived from an EMBL/GenBank/DDBJ whole genome shotgun (WGS) entry which is preliminary data.</text>
</comment>
<dbReference type="Pfam" id="PF13376">
    <property type="entry name" value="OmdA"/>
    <property type="match status" value="1"/>
</dbReference>
<accession>A0A955LKM7</accession>
<evidence type="ECO:0000313" key="2">
    <source>
        <dbReference type="Proteomes" id="UP000751518"/>
    </source>
</evidence>
<gene>
    <name evidence="1" type="ORF">KC614_03360</name>
</gene>
<protein>
    <submittedName>
        <fullName evidence="1">YdeI/OmpD-associated family protein</fullName>
    </submittedName>
</protein>
<organism evidence="1 2">
    <name type="scientific">candidate division WWE3 bacterium</name>
    <dbReference type="NCBI Taxonomy" id="2053526"/>
    <lineage>
        <taxon>Bacteria</taxon>
        <taxon>Katanobacteria</taxon>
    </lineage>
</organism>